<dbReference type="InterPro" id="IPR010998">
    <property type="entry name" value="Integrase_recombinase_N"/>
</dbReference>
<dbReference type="SUPFAM" id="SSF56349">
    <property type="entry name" value="DNA breaking-rejoining enzymes"/>
    <property type="match status" value="1"/>
</dbReference>
<dbReference type="AlphaFoldDB" id="A0A1I1AXZ0"/>
<accession>A0A1I1AXZ0</accession>
<organism evidence="8 9">
    <name type="scientific">Cellulomonas marina</name>
    <dbReference type="NCBI Taxonomy" id="988821"/>
    <lineage>
        <taxon>Bacteria</taxon>
        <taxon>Bacillati</taxon>
        <taxon>Actinomycetota</taxon>
        <taxon>Actinomycetes</taxon>
        <taxon>Micrococcales</taxon>
        <taxon>Cellulomonadaceae</taxon>
        <taxon>Cellulomonas</taxon>
    </lineage>
</organism>
<keyword evidence="2 4" id="KW-0238">DNA-binding</keyword>
<dbReference type="InterPro" id="IPR011010">
    <property type="entry name" value="DNA_brk_join_enz"/>
</dbReference>
<feature type="domain" description="Core-binding (CB)" evidence="7">
    <location>
        <begin position="42"/>
        <end position="122"/>
    </location>
</feature>
<evidence type="ECO:0000313" key="8">
    <source>
        <dbReference type="EMBL" id="SFB42727.1"/>
    </source>
</evidence>
<dbReference type="Proteomes" id="UP000199012">
    <property type="component" value="Unassembled WGS sequence"/>
</dbReference>
<feature type="domain" description="Tyr recombinase" evidence="6">
    <location>
        <begin position="144"/>
        <end position="321"/>
    </location>
</feature>
<dbReference type="EMBL" id="FOKA01000030">
    <property type="protein sequence ID" value="SFB42727.1"/>
    <property type="molecule type" value="Genomic_DNA"/>
</dbReference>
<evidence type="ECO:0000256" key="3">
    <source>
        <dbReference type="ARBA" id="ARBA00023172"/>
    </source>
</evidence>
<proteinExistence type="predicted"/>
<dbReference type="PROSITE" id="PS51898">
    <property type="entry name" value="TYR_RECOMBINASE"/>
    <property type="match status" value="1"/>
</dbReference>
<evidence type="ECO:0000256" key="4">
    <source>
        <dbReference type="PROSITE-ProRule" id="PRU01248"/>
    </source>
</evidence>
<feature type="region of interest" description="Disordered" evidence="5">
    <location>
        <begin position="225"/>
        <end position="249"/>
    </location>
</feature>
<evidence type="ECO:0000313" key="9">
    <source>
        <dbReference type="Proteomes" id="UP000199012"/>
    </source>
</evidence>
<dbReference type="PANTHER" id="PTHR30349:SF81">
    <property type="entry name" value="TYROSINE RECOMBINASE XERC"/>
    <property type="match status" value="1"/>
</dbReference>
<evidence type="ECO:0000256" key="2">
    <source>
        <dbReference type="ARBA" id="ARBA00023125"/>
    </source>
</evidence>
<dbReference type="InterPro" id="IPR044068">
    <property type="entry name" value="CB"/>
</dbReference>
<reference evidence="9" key="1">
    <citation type="submission" date="2016-10" db="EMBL/GenBank/DDBJ databases">
        <authorList>
            <person name="Varghese N."/>
            <person name="Submissions S."/>
        </authorList>
    </citation>
    <scope>NUCLEOTIDE SEQUENCE [LARGE SCALE GENOMIC DNA]</scope>
    <source>
        <strain evidence="9">CGMCC 4.6945</strain>
    </source>
</reference>
<dbReference type="InterPro" id="IPR002104">
    <property type="entry name" value="Integrase_catalytic"/>
</dbReference>
<dbReference type="GO" id="GO:0006310">
    <property type="term" value="P:DNA recombination"/>
    <property type="evidence" value="ECO:0007669"/>
    <property type="project" value="UniProtKB-KW"/>
</dbReference>
<dbReference type="PROSITE" id="PS51900">
    <property type="entry name" value="CB"/>
    <property type="match status" value="1"/>
</dbReference>
<dbReference type="STRING" id="988821.SAMN05421867_1303"/>
<dbReference type="InterPro" id="IPR004107">
    <property type="entry name" value="Integrase_SAM-like_N"/>
</dbReference>
<protein>
    <submittedName>
        <fullName evidence="8">Site-specific recombinase XerD</fullName>
    </submittedName>
</protein>
<dbReference type="Pfam" id="PF02899">
    <property type="entry name" value="Phage_int_SAM_1"/>
    <property type="match status" value="1"/>
</dbReference>
<evidence type="ECO:0000256" key="5">
    <source>
        <dbReference type="SAM" id="MobiDB-lite"/>
    </source>
</evidence>
<dbReference type="GO" id="GO:0003677">
    <property type="term" value="F:DNA binding"/>
    <property type="evidence" value="ECO:0007669"/>
    <property type="project" value="UniProtKB-UniRule"/>
</dbReference>
<dbReference type="Gene3D" id="1.10.150.130">
    <property type="match status" value="1"/>
</dbReference>
<keyword evidence="9" id="KW-1185">Reference proteome</keyword>
<dbReference type="RefSeq" id="WP_217644279.1">
    <property type="nucleotide sequence ID" value="NZ_FOKA01000030.1"/>
</dbReference>
<dbReference type="Gene3D" id="1.10.443.10">
    <property type="entry name" value="Intergrase catalytic core"/>
    <property type="match status" value="1"/>
</dbReference>
<keyword evidence="1" id="KW-0229">DNA integration</keyword>
<evidence type="ECO:0000259" key="7">
    <source>
        <dbReference type="PROSITE" id="PS51900"/>
    </source>
</evidence>
<dbReference type="PANTHER" id="PTHR30349">
    <property type="entry name" value="PHAGE INTEGRASE-RELATED"/>
    <property type="match status" value="1"/>
</dbReference>
<name>A0A1I1AXZ0_9CELL</name>
<evidence type="ECO:0000259" key="6">
    <source>
        <dbReference type="PROSITE" id="PS51898"/>
    </source>
</evidence>
<dbReference type="InterPro" id="IPR050090">
    <property type="entry name" value="Tyrosine_recombinase_XerCD"/>
</dbReference>
<dbReference type="GO" id="GO:0015074">
    <property type="term" value="P:DNA integration"/>
    <property type="evidence" value="ECO:0007669"/>
    <property type="project" value="UniProtKB-KW"/>
</dbReference>
<evidence type="ECO:0000256" key="1">
    <source>
        <dbReference type="ARBA" id="ARBA00022908"/>
    </source>
</evidence>
<sequence>MPLRERMPMVDAVVGMGACSCMTTPSSVPLPVVTVSEGWRTDPLRLAVAGYLARYRGETRRHTESDLRCYLQWCQQHGLDPLQARRPHVELYVRWLQETRRYASSTVSRRVSVLCGFYRTCVIDQVLEHSPAEHVARPRVPAESPTLGLTHLQLEALLTAARLSPRTSDFALVCLLGLLGLRIFEACALDIADLGEEHGHRVARVVGKGHKVVLVPLPPAVSRAVDRATAGRPSGPVLLNSRGRRMDRHAATRRRRRLAAAAGVHLPRMHPHMLRHTYVTTMLDAGVDLRDVQIAARHADPRTTMRYDRARTTLDRHPNYILAAYMASGT</sequence>
<keyword evidence="3" id="KW-0233">DNA recombination</keyword>
<dbReference type="InterPro" id="IPR013762">
    <property type="entry name" value="Integrase-like_cat_sf"/>
</dbReference>
<dbReference type="Pfam" id="PF00589">
    <property type="entry name" value="Phage_integrase"/>
    <property type="match status" value="1"/>
</dbReference>
<gene>
    <name evidence="8" type="ORF">SAMN05421867_1303</name>
</gene>